<protein>
    <submittedName>
        <fullName evidence="2">Uncharacterized protein</fullName>
    </submittedName>
</protein>
<organism evidence="2">
    <name type="scientific">marine sediment metagenome</name>
    <dbReference type="NCBI Taxonomy" id="412755"/>
    <lineage>
        <taxon>unclassified sequences</taxon>
        <taxon>metagenomes</taxon>
        <taxon>ecological metagenomes</taxon>
    </lineage>
</organism>
<evidence type="ECO:0000313" key="2">
    <source>
        <dbReference type="EMBL" id="GAG19129.1"/>
    </source>
</evidence>
<feature type="region of interest" description="Disordered" evidence="1">
    <location>
        <begin position="9"/>
        <end position="31"/>
    </location>
</feature>
<name>X0VLC7_9ZZZZ</name>
<reference evidence="2" key="1">
    <citation type="journal article" date="2014" name="Front. Microbiol.">
        <title>High frequency of phylogenetically diverse reductive dehalogenase-homologous genes in deep subseafloor sedimentary metagenomes.</title>
        <authorList>
            <person name="Kawai M."/>
            <person name="Futagami T."/>
            <person name="Toyoda A."/>
            <person name="Takaki Y."/>
            <person name="Nishi S."/>
            <person name="Hori S."/>
            <person name="Arai W."/>
            <person name="Tsubouchi T."/>
            <person name="Morono Y."/>
            <person name="Uchiyama I."/>
            <person name="Ito T."/>
            <person name="Fujiyama A."/>
            <person name="Inagaki F."/>
            <person name="Takami H."/>
        </authorList>
    </citation>
    <scope>NUCLEOTIDE SEQUENCE</scope>
    <source>
        <strain evidence="2">Expedition CK06-06</strain>
    </source>
</reference>
<dbReference type="AlphaFoldDB" id="X0VLC7"/>
<sequence length="52" mass="5958">MCSVLEFFKGQHSSPNLDDGEEQYHPKGQENDKGKYLLEIGHWGKDMVLGYT</sequence>
<feature type="compositionally biased region" description="Basic and acidic residues" evidence="1">
    <location>
        <begin position="22"/>
        <end position="31"/>
    </location>
</feature>
<evidence type="ECO:0000256" key="1">
    <source>
        <dbReference type="SAM" id="MobiDB-lite"/>
    </source>
</evidence>
<dbReference type="EMBL" id="BARS01030207">
    <property type="protein sequence ID" value="GAG19129.1"/>
    <property type="molecule type" value="Genomic_DNA"/>
</dbReference>
<accession>X0VLC7</accession>
<proteinExistence type="predicted"/>
<gene>
    <name evidence="2" type="ORF">S01H1_47127</name>
</gene>
<comment type="caution">
    <text evidence="2">The sequence shown here is derived from an EMBL/GenBank/DDBJ whole genome shotgun (WGS) entry which is preliminary data.</text>
</comment>